<dbReference type="EMBL" id="JAULJE010000025">
    <property type="protein sequence ID" value="KAK1327806.1"/>
    <property type="molecule type" value="Genomic_DNA"/>
</dbReference>
<dbReference type="AlphaFoldDB" id="A0AA40HAR8"/>
<evidence type="ECO:0000256" key="1">
    <source>
        <dbReference type="SAM" id="MobiDB-lite"/>
    </source>
</evidence>
<reference evidence="2" key="1">
    <citation type="submission" date="2023-06" db="EMBL/GenBank/DDBJ databases">
        <title>Reference genome for the Northern bat (Eptesicus nilssonii), a most northern bat species.</title>
        <authorList>
            <person name="Laine V.N."/>
            <person name="Pulliainen A.T."/>
            <person name="Lilley T.M."/>
        </authorList>
    </citation>
    <scope>NUCLEOTIDE SEQUENCE</scope>
    <source>
        <strain evidence="2">BLF_Eptnil</strain>
        <tissue evidence="2">Kidney</tissue>
    </source>
</reference>
<keyword evidence="3" id="KW-1185">Reference proteome</keyword>
<feature type="region of interest" description="Disordered" evidence="1">
    <location>
        <begin position="175"/>
        <end position="222"/>
    </location>
</feature>
<proteinExistence type="predicted"/>
<protein>
    <submittedName>
        <fullName evidence="2">Uncharacterized protein</fullName>
    </submittedName>
</protein>
<evidence type="ECO:0000313" key="3">
    <source>
        <dbReference type="Proteomes" id="UP001177744"/>
    </source>
</evidence>
<feature type="compositionally biased region" description="Gly residues" evidence="1">
    <location>
        <begin position="188"/>
        <end position="197"/>
    </location>
</feature>
<feature type="region of interest" description="Disordered" evidence="1">
    <location>
        <begin position="275"/>
        <end position="307"/>
    </location>
</feature>
<sequence length="357" mass="38257">MRSHFLVEEEKAVIRAVGTIKFFLSEAFLGQHFETLELEGREPEPGDLFLFRLISPTGRWCGAHVGVHRGHGESIHFEGKTPGGHGPHLPLGSCEGIVSKQGQRPLLRSDPLWHVLRRRSGMDRRALECRLHQAMDVDPSPYLRALSSCVHFALYLLDLGPSLDTLQTDPSPISLVISTAPRGRSPRPGGGRAGEGGLHPQNAVASSVQQPGPPGRPGEASPRARAILLGGRDLRSGGAGQTLRGHAFRDWAPVPLRASARALIDDKSLTPCASVTGPLQRSAPRASAPCRVQHPAPQPQTSPARPLRPFLCCRAPQPPMSVAPAYNEDKGGSAGPGEPEYGHDPASGGIFSSDYKR</sequence>
<evidence type="ECO:0000313" key="2">
    <source>
        <dbReference type="EMBL" id="KAK1327806.1"/>
    </source>
</evidence>
<gene>
    <name evidence="2" type="ORF">QTO34_012714</name>
</gene>
<organism evidence="2 3">
    <name type="scientific">Cnephaeus nilssonii</name>
    <name type="common">Northern bat</name>
    <name type="synonym">Eptesicus nilssonii</name>
    <dbReference type="NCBI Taxonomy" id="3371016"/>
    <lineage>
        <taxon>Eukaryota</taxon>
        <taxon>Metazoa</taxon>
        <taxon>Chordata</taxon>
        <taxon>Craniata</taxon>
        <taxon>Vertebrata</taxon>
        <taxon>Euteleostomi</taxon>
        <taxon>Mammalia</taxon>
        <taxon>Eutheria</taxon>
        <taxon>Laurasiatheria</taxon>
        <taxon>Chiroptera</taxon>
        <taxon>Yangochiroptera</taxon>
        <taxon>Vespertilionidae</taxon>
        <taxon>Cnephaeus</taxon>
    </lineage>
</organism>
<name>A0AA40HAR8_CNENI</name>
<dbReference type="Proteomes" id="UP001177744">
    <property type="component" value="Unassembled WGS sequence"/>
</dbReference>
<accession>A0AA40HAR8</accession>
<feature type="region of interest" description="Disordered" evidence="1">
    <location>
        <begin position="321"/>
        <end position="357"/>
    </location>
</feature>
<comment type="caution">
    <text evidence="2">The sequence shown here is derived from an EMBL/GenBank/DDBJ whole genome shotgun (WGS) entry which is preliminary data.</text>
</comment>